<keyword evidence="1" id="KW-0472">Membrane</keyword>
<evidence type="ECO:0000313" key="2">
    <source>
        <dbReference type="EMBL" id="WDI30931.1"/>
    </source>
</evidence>
<protein>
    <submittedName>
        <fullName evidence="2">Uncharacterized protein</fullName>
    </submittedName>
</protein>
<keyword evidence="3" id="KW-1185">Reference proteome</keyword>
<organism evidence="2 3">
    <name type="scientific">Hyphococcus flavus</name>
    <dbReference type="NCBI Taxonomy" id="1866326"/>
    <lineage>
        <taxon>Bacteria</taxon>
        <taxon>Pseudomonadati</taxon>
        <taxon>Pseudomonadota</taxon>
        <taxon>Alphaproteobacteria</taxon>
        <taxon>Parvularculales</taxon>
        <taxon>Parvularculaceae</taxon>
        <taxon>Hyphococcus</taxon>
    </lineage>
</organism>
<keyword evidence="1" id="KW-1133">Transmembrane helix</keyword>
<dbReference type="RefSeq" id="WP_274492753.1">
    <property type="nucleotide sequence ID" value="NZ_CP118166.1"/>
</dbReference>
<dbReference type="AlphaFoldDB" id="A0AAE9ZBE0"/>
<sequence length="83" mass="8991">MNTVRQILSLLAGLFGLMFLAGGIALSNAVGDFEFVDQELTELLSLFVDTASVVTMADQGAMVLFLSGVISLAIAWWAWPRRL</sequence>
<dbReference type="EMBL" id="CP118166">
    <property type="protein sequence ID" value="WDI30931.1"/>
    <property type="molecule type" value="Genomic_DNA"/>
</dbReference>
<accession>A0AAE9ZBE0</accession>
<proteinExistence type="predicted"/>
<feature type="transmembrane region" description="Helical" evidence="1">
    <location>
        <begin position="53"/>
        <end position="79"/>
    </location>
</feature>
<evidence type="ECO:0000256" key="1">
    <source>
        <dbReference type="SAM" id="Phobius"/>
    </source>
</evidence>
<evidence type="ECO:0000313" key="3">
    <source>
        <dbReference type="Proteomes" id="UP001214043"/>
    </source>
</evidence>
<dbReference type="KEGG" id="hfl:PUV54_13305"/>
<keyword evidence="1" id="KW-0812">Transmembrane</keyword>
<gene>
    <name evidence="2" type="ORF">PUV54_13305</name>
</gene>
<reference evidence="2" key="1">
    <citation type="submission" date="2023-02" db="EMBL/GenBank/DDBJ databases">
        <title>Genome sequence of Hyphococcus flavus.</title>
        <authorList>
            <person name="Rong J.-C."/>
            <person name="Zhao Q."/>
            <person name="Yi M."/>
            <person name="Wu J.-Y."/>
        </authorList>
    </citation>
    <scope>NUCLEOTIDE SEQUENCE</scope>
    <source>
        <strain evidence="2">MCCC 1K03223</strain>
    </source>
</reference>
<name>A0AAE9ZBE0_9PROT</name>
<dbReference type="Proteomes" id="UP001214043">
    <property type="component" value="Chromosome"/>
</dbReference>